<dbReference type="PIRSF" id="PIRSF002599">
    <property type="entry name" value="Cold_shock_A"/>
    <property type="match status" value="1"/>
</dbReference>
<dbReference type="GO" id="GO:0003676">
    <property type="term" value="F:nucleic acid binding"/>
    <property type="evidence" value="ECO:0007669"/>
    <property type="project" value="InterPro"/>
</dbReference>
<dbReference type="InterPro" id="IPR011129">
    <property type="entry name" value="CSD"/>
</dbReference>
<evidence type="ECO:0000259" key="4">
    <source>
        <dbReference type="PROSITE" id="PS51857"/>
    </source>
</evidence>
<evidence type="ECO:0000256" key="2">
    <source>
        <dbReference type="ARBA" id="ARBA00022490"/>
    </source>
</evidence>
<dbReference type="InterPro" id="IPR002059">
    <property type="entry name" value="CSP_DNA-bd"/>
</dbReference>
<name>A0A9D1M313_9PROT</name>
<dbReference type="Pfam" id="PF00313">
    <property type="entry name" value="CSD"/>
    <property type="match status" value="1"/>
</dbReference>
<dbReference type="PRINTS" id="PR00050">
    <property type="entry name" value="COLDSHOCK"/>
</dbReference>
<dbReference type="InterPro" id="IPR012340">
    <property type="entry name" value="NA-bd_OB-fold"/>
</dbReference>
<dbReference type="InterPro" id="IPR050181">
    <property type="entry name" value="Cold_shock_domain"/>
</dbReference>
<protein>
    <submittedName>
        <fullName evidence="5">Cold-shock protein</fullName>
    </submittedName>
</protein>
<dbReference type="PROSITE" id="PS00352">
    <property type="entry name" value="CSD_1"/>
    <property type="match status" value="1"/>
</dbReference>
<dbReference type="GO" id="GO:0005829">
    <property type="term" value="C:cytosol"/>
    <property type="evidence" value="ECO:0007669"/>
    <property type="project" value="UniProtKB-ARBA"/>
</dbReference>
<evidence type="ECO:0000256" key="1">
    <source>
        <dbReference type="ARBA" id="ARBA00004496"/>
    </source>
</evidence>
<organism evidence="5 6">
    <name type="scientific">Candidatus Scatocola faecipullorum</name>
    <dbReference type="NCBI Taxonomy" id="2840917"/>
    <lineage>
        <taxon>Bacteria</taxon>
        <taxon>Pseudomonadati</taxon>
        <taxon>Pseudomonadota</taxon>
        <taxon>Alphaproteobacteria</taxon>
        <taxon>Rhodospirillales</taxon>
        <taxon>Rhodospirillaceae</taxon>
        <taxon>Rhodospirillaceae incertae sedis</taxon>
        <taxon>Candidatus Scatocola</taxon>
    </lineage>
</organism>
<dbReference type="InterPro" id="IPR019844">
    <property type="entry name" value="CSD_CS"/>
</dbReference>
<dbReference type="AlphaFoldDB" id="A0A9D1M313"/>
<dbReference type="PANTHER" id="PTHR11544">
    <property type="entry name" value="COLD SHOCK DOMAIN CONTAINING PROTEINS"/>
    <property type="match status" value="1"/>
</dbReference>
<comment type="caution">
    <text evidence="5">The sequence shown here is derived from an EMBL/GenBank/DDBJ whole genome shotgun (WGS) entry which is preliminary data.</text>
</comment>
<dbReference type="CDD" id="cd04458">
    <property type="entry name" value="CSP_CDS"/>
    <property type="match status" value="1"/>
</dbReference>
<evidence type="ECO:0000313" key="6">
    <source>
        <dbReference type="Proteomes" id="UP000824107"/>
    </source>
</evidence>
<comment type="subcellular location">
    <subcellularLocation>
        <location evidence="1 3">Cytoplasm</location>
    </subcellularLocation>
</comment>
<dbReference type="PROSITE" id="PS51857">
    <property type="entry name" value="CSD_2"/>
    <property type="match status" value="1"/>
</dbReference>
<feature type="domain" description="CSD" evidence="4">
    <location>
        <begin position="1"/>
        <end position="66"/>
    </location>
</feature>
<keyword evidence="2" id="KW-0963">Cytoplasm</keyword>
<dbReference type="SMART" id="SM00357">
    <property type="entry name" value="CSP"/>
    <property type="match status" value="1"/>
</dbReference>
<dbReference type="SUPFAM" id="SSF50249">
    <property type="entry name" value="Nucleic acid-binding proteins"/>
    <property type="match status" value="1"/>
</dbReference>
<dbReference type="EMBL" id="DVNC01000013">
    <property type="protein sequence ID" value="HIU52677.1"/>
    <property type="molecule type" value="Genomic_DNA"/>
</dbReference>
<dbReference type="InterPro" id="IPR012156">
    <property type="entry name" value="Cold_shock_CspA"/>
</dbReference>
<reference evidence="5" key="1">
    <citation type="submission" date="2020-10" db="EMBL/GenBank/DDBJ databases">
        <authorList>
            <person name="Gilroy R."/>
        </authorList>
    </citation>
    <scope>NUCLEOTIDE SEQUENCE</scope>
    <source>
        <strain evidence="5">ChiW3-316</strain>
    </source>
</reference>
<evidence type="ECO:0000256" key="3">
    <source>
        <dbReference type="RuleBase" id="RU000408"/>
    </source>
</evidence>
<reference evidence="5" key="2">
    <citation type="journal article" date="2021" name="PeerJ">
        <title>Extensive microbial diversity within the chicken gut microbiome revealed by metagenomics and culture.</title>
        <authorList>
            <person name="Gilroy R."/>
            <person name="Ravi A."/>
            <person name="Getino M."/>
            <person name="Pursley I."/>
            <person name="Horton D.L."/>
            <person name="Alikhan N.F."/>
            <person name="Baker D."/>
            <person name="Gharbi K."/>
            <person name="Hall N."/>
            <person name="Watson M."/>
            <person name="Adriaenssens E.M."/>
            <person name="Foster-Nyarko E."/>
            <person name="Jarju S."/>
            <person name="Secka A."/>
            <person name="Antonio M."/>
            <person name="Oren A."/>
            <person name="Chaudhuri R.R."/>
            <person name="La Ragione R."/>
            <person name="Hildebrand F."/>
            <person name="Pallen M.J."/>
        </authorList>
    </citation>
    <scope>NUCLEOTIDE SEQUENCE</scope>
    <source>
        <strain evidence="5">ChiW3-316</strain>
    </source>
</reference>
<dbReference type="Gene3D" id="2.40.50.140">
    <property type="entry name" value="Nucleic acid-binding proteins"/>
    <property type="match status" value="1"/>
</dbReference>
<dbReference type="Proteomes" id="UP000824107">
    <property type="component" value="Unassembled WGS sequence"/>
</dbReference>
<sequence length="69" mass="7940">MLEGTVKWYNMKKGYGFIQSEANVKDIFIHATLLQKSGLKRLLPGQKVRFEIYDDKGRPAAENVEIINQ</sequence>
<evidence type="ECO:0000313" key="5">
    <source>
        <dbReference type="EMBL" id="HIU52677.1"/>
    </source>
</evidence>
<accession>A0A9D1M313</accession>
<gene>
    <name evidence="5" type="ORF">IAD20_01185</name>
</gene>
<proteinExistence type="predicted"/>